<dbReference type="Gene3D" id="3.30.460.10">
    <property type="entry name" value="Beta Polymerase, domain 2"/>
    <property type="match status" value="1"/>
</dbReference>
<gene>
    <name evidence="1" type="ORF">DES51_105109</name>
</gene>
<dbReference type="Pfam" id="PF04439">
    <property type="entry name" value="Adenyl_transf"/>
    <property type="match status" value="1"/>
</dbReference>
<reference evidence="1 2" key="1">
    <citation type="submission" date="2018-05" db="EMBL/GenBank/DDBJ databases">
        <title>Genomic Encyclopedia of Type Strains, Phase IV (KMG-IV): sequencing the most valuable type-strain genomes for metagenomic binning, comparative biology and taxonomic classification.</title>
        <authorList>
            <person name="Goeker M."/>
        </authorList>
    </citation>
    <scope>NUCLEOTIDE SEQUENCE [LARGE SCALE GENOMIC DNA]</scope>
    <source>
        <strain evidence="1 2">JC118</strain>
    </source>
</reference>
<sequence length="287" mass="33834">MRNEQDMLTLITQTAIEDPRIRAAYLEGSRVNPKVPADMFQDYDVVYIVNETKSFREDKTWIDRFGERLFMQLPEENVYYPSDVDQSYGWLIQFADGSRLDLHVSLIASVQNRMDLYRVLVDKDGYFPQTEQLSDEMYWIQKPTEEEFLCTCNEFWWCFDNAAKGLWRDEMPYVMDMLDFNIRPMLKRLLIWEIGIDYDFSISAGKAGKYMKKYLPDDIYQRFLDTYARPEKTAVWAAIFKMCELGDAVAKEVSDALCFNYNEAEAINCMSYLKKVQKFAADAQTFD</sequence>
<dbReference type="AlphaFoldDB" id="A0A318LDE4"/>
<keyword evidence="1" id="KW-0548">Nucleotidyltransferase</keyword>
<dbReference type="InterPro" id="IPR043519">
    <property type="entry name" value="NT_sf"/>
</dbReference>
<comment type="caution">
    <text evidence="1">The sequence shown here is derived from an EMBL/GenBank/DDBJ whole genome shotgun (WGS) entry which is preliminary data.</text>
</comment>
<dbReference type="Proteomes" id="UP000247612">
    <property type="component" value="Unassembled WGS sequence"/>
</dbReference>
<organism evidence="1 2">
    <name type="scientific">Dielma fastidiosa</name>
    <dbReference type="NCBI Taxonomy" id="1034346"/>
    <lineage>
        <taxon>Bacteria</taxon>
        <taxon>Bacillati</taxon>
        <taxon>Bacillota</taxon>
        <taxon>Erysipelotrichia</taxon>
        <taxon>Erysipelotrichales</taxon>
        <taxon>Erysipelotrichaceae</taxon>
        <taxon>Dielma</taxon>
    </lineage>
</organism>
<dbReference type="EMBL" id="QJKH01000005">
    <property type="protein sequence ID" value="PXX79637.1"/>
    <property type="molecule type" value="Genomic_DNA"/>
</dbReference>
<dbReference type="GO" id="GO:0016779">
    <property type="term" value="F:nucleotidyltransferase activity"/>
    <property type="evidence" value="ECO:0007669"/>
    <property type="project" value="UniProtKB-KW"/>
</dbReference>
<dbReference type="InterPro" id="IPR007530">
    <property type="entry name" value="Aminoglycoside_adenylylTfrase"/>
</dbReference>
<dbReference type="RefSeq" id="WP_022937010.1">
    <property type="nucleotide sequence ID" value="NZ_CABKRQ010000002.1"/>
</dbReference>
<dbReference type="STRING" id="1034346.GCA_000313565_00703"/>
<accession>A0A318LDE4</accession>
<dbReference type="SUPFAM" id="SSF81631">
    <property type="entry name" value="PAP/OAS1 substrate-binding domain"/>
    <property type="match status" value="1"/>
</dbReference>
<dbReference type="Gene3D" id="1.20.120.330">
    <property type="entry name" value="Nucleotidyltransferases domain 2"/>
    <property type="match status" value="1"/>
</dbReference>
<proteinExistence type="predicted"/>
<name>A0A318LDE4_9FIRM</name>
<evidence type="ECO:0000313" key="2">
    <source>
        <dbReference type="Proteomes" id="UP000247612"/>
    </source>
</evidence>
<protein>
    <submittedName>
        <fullName evidence="1">Aminoglycoside 6-adenylyltransferase</fullName>
    </submittedName>
</protein>
<evidence type="ECO:0000313" key="1">
    <source>
        <dbReference type="EMBL" id="PXX79637.1"/>
    </source>
</evidence>
<keyword evidence="2" id="KW-1185">Reference proteome</keyword>
<dbReference type="OrthoDB" id="9776406at2"/>
<dbReference type="SUPFAM" id="SSF81301">
    <property type="entry name" value="Nucleotidyltransferase"/>
    <property type="match status" value="1"/>
</dbReference>
<keyword evidence="1" id="KW-0808">Transferase</keyword>